<protein>
    <submittedName>
        <fullName evidence="1">Uncharacterized protein</fullName>
    </submittedName>
</protein>
<reference evidence="1 2" key="1">
    <citation type="journal article" date="2022" name="Plant J.">
        <title>Chromosome-level genome of Camellia lanceoleosa provides a valuable resource for understanding genome evolution and self-incompatibility.</title>
        <authorList>
            <person name="Gong W."/>
            <person name="Xiao S."/>
            <person name="Wang L."/>
            <person name="Liao Z."/>
            <person name="Chang Y."/>
            <person name="Mo W."/>
            <person name="Hu G."/>
            <person name="Li W."/>
            <person name="Zhao G."/>
            <person name="Zhu H."/>
            <person name="Hu X."/>
            <person name="Ji K."/>
            <person name="Xiang X."/>
            <person name="Song Q."/>
            <person name="Yuan D."/>
            <person name="Jin S."/>
            <person name="Zhang L."/>
        </authorList>
    </citation>
    <scope>NUCLEOTIDE SEQUENCE [LARGE SCALE GENOMIC DNA]</scope>
    <source>
        <strain evidence="1">SQ_2022a</strain>
    </source>
</reference>
<dbReference type="EMBL" id="CM045762">
    <property type="protein sequence ID" value="KAI8010627.1"/>
    <property type="molecule type" value="Genomic_DNA"/>
</dbReference>
<accession>A0ACC0HCR3</accession>
<sequence length="269" mass="30578">MRCSSPSLSYGSGGGGSGTTKGIAAWETFGLPLWKVTHKHLSKMTFGCSNNNKGFAFDSNKDNAISGLLGLAKGQGSLINQVNHTVNGRFFYCLHDERSYLRFDSGVPVSAIKGKAYGKAIRAFAYYYAGKLERTYGENTQLDLCYKYDETFQEYPSISFRFQGADFVVDSRFMYLSFHEARHVYVAMVPSYNITMLGALQQWDMRIVYDIDANSLEFGRQSVQMTGDDEISFFYKDNTNYRTDYRKYTWSRVSEESFSMCSIFIKCCC</sequence>
<keyword evidence="2" id="KW-1185">Reference proteome</keyword>
<dbReference type="Proteomes" id="UP001060215">
    <property type="component" value="Chromosome 5"/>
</dbReference>
<evidence type="ECO:0000313" key="2">
    <source>
        <dbReference type="Proteomes" id="UP001060215"/>
    </source>
</evidence>
<gene>
    <name evidence="1" type="ORF">LOK49_LG06G00856</name>
</gene>
<name>A0ACC0HCR3_9ERIC</name>
<comment type="caution">
    <text evidence="1">The sequence shown here is derived from an EMBL/GenBank/DDBJ whole genome shotgun (WGS) entry which is preliminary data.</text>
</comment>
<proteinExistence type="predicted"/>
<evidence type="ECO:0000313" key="1">
    <source>
        <dbReference type="EMBL" id="KAI8010627.1"/>
    </source>
</evidence>
<organism evidence="1 2">
    <name type="scientific">Camellia lanceoleosa</name>
    <dbReference type="NCBI Taxonomy" id="1840588"/>
    <lineage>
        <taxon>Eukaryota</taxon>
        <taxon>Viridiplantae</taxon>
        <taxon>Streptophyta</taxon>
        <taxon>Embryophyta</taxon>
        <taxon>Tracheophyta</taxon>
        <taxon>Spermatophyta</taxon>
        <taxon>Magnoliopsida</taxon>
        <taxon>eudicotyledons</taxon>
        <taxon>Gunneridae</taxon>
        <taxon>Pentapetalae</taxon>
        <taxon>asterids</taxon>
        <taxon>Ericales</taxon>
        <taxon>Theaceae</taxon>
        <taxon>Camellia</taxon>
    </lineage>
</organism>